<dbReference type="Proteomes" id="UP000249341">
    <property type="component" value="Unassembled WGS sequence"/>
</dbReference>
<comment type="caution">
    <text evidence="2">The sequence shown here is derived from an EMBL/GenBank/DDBJ whole genome shotgun (WGS) entry which is preliminary data.</text>
</comment>
<proteinExistence type="predicted"/>
<evidence type="ECO:0000313" key="3">
    <source>
        <dbReference type="Proteomes" id="UP000249341"/>
    </source>
</evidence>
<dbReference type="RefSeq" id="WP_111650331.1">
    <property type="nucleotide sequence ID" value="NZ_QLMJ01000008.1"/>
</dbReference>
<dbReference type="InterPro" id="IPR036237">
    <property type="entry name" value="Xyl_isomerase-like_sf"/>
</dbReference>
<evidence type="ECO:0000313" key="2">
    <source>
        <dbReference type="EMBL" id="RAK36495.1"/>
    </source>
</evidence>
<keyword evidence="2" id="KW-0413">Isomerase</keyword>
<dbReference type="InterPro" id="IPR050312">
    <property type="entry name" value="IolE/XylAMocC-like"/>
</dbReference>
<dbReference type="OrthoDB" id="3350993at2"/>
<dbReference type="GO" id="GO:0016853">
    <property type="term" value="F:isomerase activity"/>
    <property type="evidence" value="ECO:0007669"/>
    <property type="project" value="UniProtKB-KW"/>
</dbReference>
<keyword evidence="3" id="KW-1185">Reference proteome</keyword>
<evidence type="ECO:0000259" key="1">
    <source>
        <dbReference type="Pfam" id="PF01261"/>
    </source>
</evidence>
<sequence length="343" mass="37455">MTAVGLDIKLEATYGPPPWPDLFAAFDNIKDLGLDGVNVRTLYEVSPTLDPGYLREIRARADELGLYLELGVGKVNPYMTGEFPYIRALGDGSYLAGMQKLIAAAGAIGVTNLWSATGGFKPELPGYFSTDRFRTDTSWPQQLAATEKFLKLLAPTLREYGCRLNLETHEEITTYELVRLVEAVGPDVLGICFDSANVFVRGEDAVQAARRAAPYVHSTQLRDAALVVTDDGISRFLAPIGEGVIDWQPVLDALLGANPDLNLTIEPIGVIRAEMTLHPYDPVWLAGHPDLDAGELAQIYRLAHAYDGLSLRTLRTPDPGFTFDVFATRSADALRTLLSKESA</sequence>
<dbReference type="PANTHER" id="PTHR12110:SF53">
    <property type="entry name" value="BLR5974 PROTEIN"/>
    <property type="match status" value="1"/>
</dbReference>
<dbReference type="PANTHER" id="PTHR12110">
    <property type="entry name" value="HYDROXYPYRUVATE ISOMERASE"/>
    <property type="match status" value="1"/>
</dbReference>
<dbReference type="Pfam" id="PF01261">
    <property type="entry name" value="AP_endonuc_2"/>
    <property type="match status" value="1"/>
</dbReference>
<dbReference type="InterPro" id="IPR013022">
    <property type="entry name" value="Xyl_isomerase-like_TIM-brl"/>
</dbReference>
<name>A0A327ZC12_9ACTN</name>
<dbReference type="Gene3D" id="3.20.20.150">
    <property type="entry name" value="Divalent-metal-dependent TIM barrel enzymes"/>
    <property type="match status" value="1"/>
</dbReference>
<dbReference type="SUPFAM" id="SSF51658">
    <property type="entry name" value="Xylose isomerase-like"/>
    <property type="match status" value="1"/>
</dbReference>
<reference evidence="2 3" key="1">
    <citation type="submission" date="2018-06" db="EMBL/GenBank/DDBJ databases">
        <title>Genomic Encyclopedia of Type Strains, Phase III (KMG-III): the genomes of soil and plant-associated and newly described type strains.</title>
        <authorList>
            <person name="Whitman W."/>
        </authorList>
    </citation>
    <scope>NUCLEOTIDE SEQUENCE [LARGE SCALE GENOMIC DNA]</scope>
    <source>
        <strain evidence="2 3">CGMCC 4.7090</strain>
    </source>
</reference>
<dbReference type="AlphaFoldDB" id="A0A327ZC12"/>
<dbReference type="EMBL" id="QLMJ01000008">
    <property type="protein sequence ID" value="RAK36495.1"/>
    <property type="molecule type" value="Genomic_DNA"/>
</dbReference>
<organism evidence="2 3">
    <name type="scientific">Actinoplanes lutulentus</name>
    <dbReference type="NCBI Taxonomy" id="1287878"/>
    <lineage>
        <taxon>Bacteria</taxon>
        <taxon>Bacillati</taxon>
        <taxon>Actinomycetota</taxon>
        <taxon>Actinomycetes</taxon>
        <taxon>Micromonosporales</taxon>
        <taxon>Micromonosporaceae</taxon>
        <taxon>Actinoplanes</taxon>
    </lineage>
</organism>
<feature type="domain" description="Xylose isomerase-like TIM barrel" evidence="1">
    <location>
        <begin position="26"/>
        <end position="267"/>
    </location>
</feature>
<gene>
    <name evidence="2" type="ORF">B0I29_10884</name>
</gene>
<accession>A0A327ZC12</accession>
<protein>
    <submittedName>
        <fullName evidence="2">Sugar phosphate isomerase/epimerase</fullName>
    </submittedName>
</protein>